<dbReference type="EMBL" id="QUQM01000002">
    <property type="protein sequence ID" value="KAA8652520.1"/>
    <property type="molecule type" value="Genomic_DNA"/>
</dbReference>
<dbReference type="Proteomes" id="UP000324241">
    <property type="component" value="Unassembled WGS sequence"/>
</dbReference>
<dbReference type="RefSeq" id="XP_033431881.1">
    <property type="nucleotide sequence ID" value="XM_033566124.1"/>
</dbReference>
<evidence type="ECO:0000256" key="6">
    <source>
        <dbReference type="ARBA" id="ARBA00037226"/>
    </source>
</evidence>
<dbReference type="VEuPathDB" id="FungiDB:EYZ11_002633"/>
<evidence type="ECO:0000256" key="3">
    <source>
        <dbReference type="ARBA" id="ARBA00022980"/>
    </source>
</evidence>
<dbReference type="InterPro" id="IPR013025">
    <property type="entry name" value="Ribosomal_uL23-like"/>
</dbReference>
<dbReference type="PANTHER" id="PTHR12059">
    <property type="entry name" value="RIBOSOMAL PROTEIN L23-RELATED"/>
    <property type="match status" value="1"/>
</dbReference>
<keyword evidence="11" id="KW-1185">Reference proteome</keyword>
<evidence type="ECO:0000313" key="11">
    <source>
        <dbReference type="Proteomes" id="UP000308092"/>
    </source>
</evidence>
<evidence type="ECO:0000313" key="10">
    <source>
        <dbReference type="EMBL" id="THC97882.1"/>
    </source>
</evidence>
<comment type="function">
    <text evidence="6">Component of the mitochondrial ribosome (mitoribosome), a dedicated translation machinery responsible for the synthesis of mitochondrial genome-encoded proteins, including at least some of the essential transmembrane subunits of the mitochondrial respiratory chain. The mitoribosomes are attached to the mitochondrial inner membrane and translation products are cotranslationally integrated into the membrane.</text>
</comment>
<proteinExistence type="inferred from homology"/>
<evidence type="ECO:0000256" key="2">
    <source>
        <dbReference type="ARBA" id="ARBA00006700"/>
    </source>
</evidence>
<dbReference type="InterPro" id="IPR012678">
    <property type="entry name" value="Ribosomal_uL23/eL15/eS24_sf"/>
</dbReference>
<gene>
    <name evidence="9" type="ORF">ATNIH1004_001424</name>
    <name evidence="10" type="ORF">EYZ11_002633</name>
</gene>
<keyword evidence="3" id="KW-0689">Ribosomal protein</keyword>
<reference evidence="10 11" key="1">
    <citation type="submission" date="2019-03" db="EMBL/GenBank/DDBJ databases">
        <title>The genome sequence of a newly discovered highly antifungal drug resistant Aspergillus species, Aspergillus tanneri NIH 1004.</title>
        <authorList>
            <person name="Mounaud S."/>
            <person name="Singh I."/>
            <person name="Joardar V."/>
            <person name="Pakala S."/>
            <person name="Pakala S."/>
            <person name="Venepally P."/>
            <person name="Hoover J."/>
            <person name="Nierman W."/>
            <person name="Chung J."/>
            <person name="Losada L."/>
        </authorList>
    </citation>
    <scope>NUCLEOTIDE SEQUENCE [LARGE SCALE GENOMIC DNA]</scope>
    <source>
        <strain evidence="10 11">NIH1004</strain>
    </source>
</reference>
<dbReference type="GO" id="GO:0005762">
    <property type="term" value="C:mitochondrial large ribosomal subunit"/>
    <property type="evidence" value="ECO:0007669"/>
    <property type="project" value="TreeGrafter"/>
</dbReference>
<comment type="caution">
    <text evidence="10">The sequence shown here is derived from an EMBL/GenBank/DDBJ whole genome shotgun (WGS) entry which is preliminary data.</text>
</comment>
<dbReference type="InterPro" id="IPR012677">
    <property type="entry name" value="Nucleotide-bd_a/b_plait_sf"/>
</dbReference>
<evidence type="ECO:0000256" key="4">
    <source>
        <dbReference type="ARBA" id="ARBA00023128"/>
    </source>
</evidence>
<dbReference type="OrthoDB" id="275582at2759"/>
<dbReference type="GO" id="GO:0003735">
    <property type="term" value="F:structural constituent of ribosome"/>
    <property type="evidence" value="ECO:0007669"/>
    <property type="project" value="InterPro"/>
</dbReference>
<sequence length="205" mass="23856">MVRKFSKFPKKPAGWLPPSAPLSMRKQVYLPDFTIALIRTPYLPPRYASFYVPLNFNKLDIRDYLQRLYGVDVLSVRSYVEQQKVTRLRPDGKFGYGKWRRPMSKKKMTVEMKQPFVWPDAPEDMAPWEKDQFHNAAKYQKDVQKQQQPDAAMKANKSEREAFKEDAKKLLDGSKPWRPTWQALGLSYDRSTVIGSGKRSTSTSS</sequence>
<comment type="similarity">
    <text evidence="2">Belongs to the universal ribosomal protein uL23 family.</text>
</comment>
<protein>
    <recommendedName>
        <fullName evidence="7">Large ribosomal subunit protein uL23m</fullName>
    </recommendedName>
</protein>
<organism evidence="10 11">
    <name type="scientific">Aspergillus tanneri</name>
    <dbReference type="NCBI Taxonomy" id="1220188"/>
    <lineage>
        <taxon>Eukaryota</taxon>
        <taxon>Fungi</taxon>
        <taxon>Dikarya</taxon>
        <taxon>Ascomycota</taxon>
        <taxon>Pezizomycotina</taxon>
        <taxon>Eurotiomycetes</taxon>
        <taxon>Eurotiomycetidae</taxon>
        <taxon>Eurotiales</taxon>
        <taxon>Aspergillaceae</taxon>
        <taxon>Aspergillus</taxon>
        <taxon>Aspergillus subgen. Circumdati</taxon>
    </lineage>
</organism>
<keyword evidence="4" id="KW-0496">Mitochondrion</keyword>
<dbReference type="STRING" id="1220188.A0A4S3JQE5"/>
<keyword evidence="5" id="KW-0687">Ribonucleoprotein</keyword>
<dbReference type="SUPFAM" id="SSF54189">
    <property type="entry name" value="Ribosomal proteins S24e, L23 and L15e"/>
    <property type="match status" value="1"/>
</dbReference>
<dbReference type="PANTHER" id="PTHR12059:SF5">
    <property type="entry name" value="LARGE RIBOSOMAL SUBUNIT PROTEIN UL23M"/>
    <property type="match status" value="1"/>
</dbReference>
<evidence type="ECO:0000256" key="1">
    <source>
        <dbReference type="ARBA" id="ARBA00004173"/>
    </source>
</evidence>
<dbReference type="GeneID" id="54324126"/>
<evidence type="ECO:0000313" key="12">
    <source>
        <dbReference type="Proteomes" id="UP000324241"/>
    </source>
</evidence>
<accession>A0A4S3JQE5</accession>
<dbReference type="Gene3D" id="3.30.70.330">
    <property type="match status" value="1"/>
</dbReference>
<evidence type="ECO:0000256" key="8">
    <source>
        <dbReference type="SAM" id="MobiDB-lite"/>
    </source>
</evidence>
<evidence type="ECO:0000256" key="5">
    <source>
        <dbReference type="ARBA" id="ARBA00023274"/>
    </source>
</evidence>
<dbReference type="AlphaFoldDB" id="A0A4S3JQE5"/>
<reference evidence="9 12" key="2">
    <citation type="submission" date="2019-08" db="EMBL/GenBank/DDBJ databases">
        <title>The genome sequence of a newly discovered highly antifungal drug resistant Aspergillus species, Aspergillus tanneri NIH 1004.</title>
        <authorList>
            <person name="Mounaud S."/>
            <person name="Singh I."/>
            <person name="Joardar V."/>
            <person name="Pakala S."/>
            <person name="Pakala S."/>
            <person name="Venepally P."/>
            <person name="Chung J.K."/>
            <person name="Losada L."/>
            <person name="Nierman W.C."/>
        </authorList>
    </citation>
    <scope>NUCLEOTIDE SEQUENCE [LARGE SCALE GENOMIC DNA]</scope>
    <source>
        <strain evidence="9 12">NIH1004</strain>
    </source>
</reference>
<comment type="subcellular location">
    <subcellularLocation>
        <location evidence="1">Mitochondrion</location>
    </subcellularLocation>
</comment>
<dbReference type="FunFam" id="3.30.70.330:FF:000687">
    <property type="entry name" value="54S ribosomal protein L23, mitochondrial"/>
    <property type="match status" value="1"/>
</dbReference>
<name>A0A4S3JQE5_9EURO</name>
<dbReference type="Proteomes" id="UP000308092">
    <property type="component" value="Unassembled WGS sequence"/>
</dbReference>
<evidence type="ECO:0000313" key="9">
    <source>
        <dbReference type="EMBL" id="KAA8652520.1"/>
    </source>
</evidence>
<evidence type="ECO:0000256" key="7">
    <source>
        <dbReference type="ARBA" id="ARBA00039977"/>
    </source>
</evidence>
<dbReference type="EMBL" id="SOSA01000060">
    <property type="protein sequence ID" value="THC97882.1"/>
    <property type="molecule type" value="Genomic_DNA"/>
</dbReference>
<feature type="region of interest" description="Disordered" evidence="8">
    <location>
        <begin position="137"/>
        <end position="163"/>
    </location>
</feature>
<dbReference type="GO" id="GO:0032543">
    <property type="term" value="P:mitochondrial translation"/>
    <property type="evidence" value="ECO:0007669"/>
    <property type="project" value="TreeGrafter"/>
</dbReference>
<dbReference type="Pfam" id="PF00276">
    <property type="entry name" value="Ribosomal_L23"/>
    <property type="match status" value="1"/>
</dbReference>